<dbReference type="EMBL" id="WKKH01000003">
    <property type="protein sequence ID" value="MRX75057.1"/>
    <property type="molecule type" value="Genomic_DNA"/>
</dbReference>
<dbReference type="Proteomes" id="UP000487757">
    <property type="component" value="Unassembled WGS sequence"/>
</dbReference>
<feature type="domain" description="HTH cro/C1-type" evidence="1">
    <location>
        <begin position="25"/>
        <end position="68"/>
    </location>
</feature>
<keyword evidence="3" id="KW-1185">Reference proteome</keyword>
<dbReference type="OrthoDB" id="9805309at2"/>
<gene>
    <name evidence="2" type="ORF">GJU39_03065</name>
</gene>
<name>A0A7K0FTW5_9SPHI</name>
<reference evidence="2 3" key="1">
    <citation type="submission" date="2019-11" db="EMBL/GenBank/DDBJ databases">
        <title>Pedobacter petrophilus genome.</title>
        <authorList>
            <person name="Feldbauer M.J."/>
            <person name="Newman J.D."/>
        </authorList>
    </citation>
    <scope>NUCLEOTIDE SEQUENCE [LARGE SCALE GENOMIC DNA]</scope>
    <source>
        <strain evidence="2 3">LMG 29686</strain>
    </source>
</reference>
<evidence type="ECO:0000313" key="3">
    <source>
        <dbReference type="Proteomes" id="UP000487757"/>
    </source>
</evidence>
<protein>
    <submittedName>
        <fullName evidence="2">Helix-turn-helix domain-containing protein</fullName>
    </submittedName>
</protein>
<comment type="caution">
    <text evidence="2">The sequence shown here is derived from an EMBL/GenBank/DDBJ whole genome shotgun (WGS) entry which is preliminary data.</text>
</comment>
<evidence type="ECO:0000259" key="1">
    <source>
        <dbReference type="Pfam" id="PF13443"/>
    </source>
</evidence>
<dbReference type="Pfam" id="PF13443">
    <property type="entry name" value="HTH_26"/>
    <property type="match status" value="1"/>
</dbReference>
<organism evidence="2 3">
    <name type="scientific">Pedobacter petrophilus</name>
    <dbReference type="NCBI Taxonomy" id="1908241"/>
    <lineage>
        <taxon>Bacteria</taxon>
        <taxon>Pseudomonadati</taxon>
        <taxon>Bacteroidota</taxon>
        <taxon>Sphingobacteriia</taxon>
        <taxon>Sphingobacteriales</taxon>
        <taxon>Sphingobacteriaceae</taxon>
        <taxon>Pedobacter</taxon>
    </lineage>
</organism>
<evidence type="ECO:0000313" key="2">
    <source>
        <dbReference type="EMBL" id="MRX75057.1"/>
    </source>
</evidence>
<dbReference type="RefSeq" id="WP_154279219.1">
    <property type="nucleotide sequence ID" value="NZ_JBHUJQ010000001.1"/>
</dbReference>
<sequence>MLFLNVQFIFNARGIERPSTYLIKSGFSAHSAHYILHGKTRSIRLDHIESLCKLLICEPSDLFTWQPDQNENLPASQPITKLRKHETQQSIQNLITDIPLKQIKEIAAVIQEKKEEPITPKTKNEA</sequence>
<dbReference type="InterPro" id="IPR001387">
    <property type="entry name" value="Cro/C1-type_HTH"/>
</dbReference>
<dbReference type="AlphaFoldDB" id="A0A7K0FTW5"/>
<accession>A0A7K0FTW5</accession>
<proteinExistence type="predicted"/>